<organism evidence="2 3">
    <name type="scientific">Lodderomyces beijingensis</name>
    <dbReference type="NCBI Taxonomy" id="1775926"/>
    <lineage>
        <taxon>Eukaryota</taxon>
        <taxon>Fungi</taxon>
        <taxon>Dikarya</taxon>
        <taxon>Ascomycota</taxon>
        <taxon>Saccharomycotina</taxon>
        <taxon>Pichiomycetes</taxon>
        <taxon>Debaryomycetaceae</taxon>
        <taxon>Candida/Lodderomyces clade</taxon>
        <taxon>Lodderomyces</taxon>
    </lineage>
</organism>
<feature type="compositionally biased region" description="Low complexity" evidence="1">
    <location>
        <begin position="286"/>
        <end position="304"/>
    </location>
</feature>
<dbReference type="EMBL" id="OZ022407">
    <property type="protein sequence ID" value="CAK9438580.1"/>
    <property type="molecule type" value="Genomic_DNA"/>
</dbReference>
<keyword evidence="3" id="KW-1185">Reference proteome</keyword>
<name>A0ABP0ZQU9_9ASCO</name>
<dbReference type="Proteomes" id="UP001497383">
    <property type="component" value="Chromosome 3"/>
</dbReference>
<accession>A0ABP0ZQU9</accession>
<evidence type="ECO:0000256" key="1">
    <source>
        <dbReference type="SAM" id="MobiDB-lite"/>
    </source>
</evidence>
<dbReference type="GeneID" id="92208000"/>
<proteinExistence type="predicted"/>
<gene>
    <name evidence="2" type="ORF">LODBEIA_P28040</name>
</gene>
<evidence type="ECO:0000313" key="3">
    <source>
        <dbReference type="Proteomes" id="UP001497383"/>
    </source>
</evidence>
<feature type="compositionally biased region" description="Polar residues" evidence="1">
    <location>
        <begin position="305"/>
        <end position="315"/>
    </location>
</feature>
<dbReference type="RefSeq" id="XP_066829742.1">
    <property type="nucleotide sequence ID" value="XM_066972844.1"/>
</dbReference>
<feature type="region of interest" description="Disordered" evidence="1">
    <location>
        <begin position="251"/>
        <end position="322"/>
    </location>
</feature>
<evidence type="ECO:0000313" key="2">
    <source>
        <dbReference type="EMBL" id="CAK9438580.1"/>
    </source>
</evidence>
<feature type="compositionally biased region" description="Low complexity" evidence="1">
    <location>
        <begin position="206"/>
        <end position="218"/>
    </location>
</feature>
<reference evidence="2 3" key="1">
    <citation type="submission" date="2024-03" db="EMBL/GenBank/DDBJ databases">
        <authorList>
            <person name="Brejova B."/>
        </authorList>
    </citation>
    <scope>NUCLEOTIDE SEQUENCE [LARGE SCALE GENOMIC DNA]</scope>
    <source>
        <strain evidence="2 3">CBS 14171</strain>
    </source>
</reference>
<feature type="region of interest" description="Disordered" evidence="1">
    <location>
        <begin position="200"/>
        <end position="220"/>
    </location>
</feature>
<feature type="compositionally biased region" description="Low complexity" evidence="1">
    <location>
        <begin position="251"/>
        <end position="269"/>
    </location>
</feature>
<sequence>MELLNDEQIGDLLESSYFEQFEVKVDNDPVTTSGTTTANTTPHLLDKNFDLFNEFDIYYDDEPVSTSSSSFWPITSYIPEPIMATRANSVSSIMSMTTAATTTPTSATFRWHNHNHNQSQSQNHSRNHCRIQSLASPLQVPAELQLPSAMPPACATTVPSPVHNKIRPTQRSKSFDAYKSSGGDIYSYNFSSLAKAQHSKYKVHKSSSSSVSTTSNSSPIMMRAPLKPCVTIASIDTLDKFQKSMTINNGNAYNNNSSSNNNSINNSNSMPKKVGNPFYKPVTRAQKQPSSQPQLQPQLQPEPSINSTASVNSATPIEPDPISTMVIPNDPALSKTFQLEDCLVLESLFDS</sequence>
<protein>
    <submittedName>
        <fullName evidence="2">Uncharacterized protein</fullName>
    </submittedName>
</protein>
<feature type="region of interest" description="Disordered" evidence="1">
    <location>
        <begin position="156"/>
        <end position="175"/>
    </location>
</feature>